<evidence type="ECO:0000313" key="4">
    <source>
        <dbReference type="Proteomes" id="UP000266796"/>
    </source>
</evidence>
<keyword evidence="1" id="KW-1133">Transmembrane helix</keyword>
<dbReference type="PANTHER" id="PTHR34606:SF4">
    <property type="entry name" value="OUTER MEMBRANE LIPOPROTEIN DOLP"/>
    <property type="match status" value="1"/>
</dbReference>
<dbReference type="KEGG" id="kso:CKSOR_00629"/>
<organism evidence="3 4">
    <name type="scientific">Candidatus Kinetoplastidibacterium kentomonadis</name>
    <dbReference type="NCBI Taxonomy" id="1576550"/>
    <lineage>
        <taxon>Bacteria</taxon>
        <taxon>Pseudomonadati</taxon>
        <taxon>Pseudomonadota</taxon>
        <taxon>Betaproteobacteria</taxon>
        <taxon>Candidatus Kinetoplastidibacterium</taxon>
    </lineage>
</organism>
<keyword evidence="4" id="KW-1185">Reference proteome</keyword>
<keyword evidence="1" id="KW-0472">Membrane</keyword>
<dbReference type="InterPro" id="IPR051686">
    <property type="entry name" value="Lipoprotein_DolP"/>
</dbReference>
<evidence type="ECO:0000256" key="1">
    <source>
        <dbReference type="SAM" id="Phobius"/>
    </source>
</evidence>
<evidence type="ECO:0000313" key="3">
    <source>
        <dbReference type="EMBL" id="AWD32730.1"/>
    </source>
</evidence>
<dbReference type="Proteomes" id="UP000266796">
    <property type="component" value="Chromosome"/>
</dbReference>
<dbReference type="EMBL" id="CP025628">
    <property type="protein sequence ID" value="AWD32730.1"/>
    <property type="molecule type" value="Genomic_DNA"/>
</dbReference>
<evidence type="ECO:0000259" key="2">
    <source>
        <dbReference type="PROSITE" id="PS50914"/>
    </source>
</evidence>
<dbReference type="AlphaFoldDB" id="A0A3S7JAN4"/>
<dbReference type="RefSeq" id="WP_108674124.1">
    <property type="nucleotide sequence ID" value="NZ_CP025628.1"/>
</dbReference>
<gene>
    <name evidence="3" type="ORF">CKSOR_00629</name>
</gene>
<sequence>MIKDVLNILQRYFTLMLISIITLQITGCSFTTPILVGGTVLTANIVSDRRTAGSQIEDSNIYLKIKKKLFNSPYKKEINRIKFTIYNRQVLITGEVNSDDIKKHITKMVANIDGITNVKNYLKIRPALNIENRLNDKIILYKLKLIFLTTKDIPSKNISITVDQGSVFLMGLVTKKEGNKVSSITSKIHGVNRVIKNFEYK</sequence>
<proteinExistence type="predicted"/>
<dbReference type="OrthoDB" id="5294487at2"/>
<dbReference type="Pfam" id="PF04972">
    <property type="entry name" value="BON"/>
    <property type="match status" value="2"/>
</dbReference>
<name>A0A3S7JAN4_9PROT</name>
<feature type="domain" description="BON" evidence="2">
    <location>
        <begin position="57"/>
        <end position="126"/>
    </location>
</feature>
<feature type="transmembrane region" description="Helical" evidence="1">
    <location>
        <begin position="12"/>
        <end position="36"/>
    </location>
</feature>
<dbReference type="Gene3D" id="3.30.1340.30">
    <property type="match status" value="1"/>
</dbReference>
<dbReference type="InterPro" id="IPR007055">
    <property type="entry name" value="BON_dom"/>
</dbReference>
<dbReference type="PROSITE" id="PS50914">
    <property type="entry name" value="BON"/>
    <property type="match status" value="2"/>
</dbReference>
<feature type="domain" description="BON" evidence="2">
    <location>
        <begin position="135"/>
        <end position="201"/>
    </location>
</feature>
<protein>
    <recommendedName>
        <fullName evidence="2">BON domain-containing protein</fullName>
    </recommendedName>
</protein>
<keyword evidence="1" id="KW-0812">Transmembrane</keyword>
<dbReference type="PANTHER" id="PTHR34606">
    <property type="entry name" value="BON DOMAIN-CONTAINING PROTEIN"/>
    <property type="match status" value="1"/>
</dbReference>
<reference evidence="3 4" key="1">
    <citation type="journal article" date="2018" name="Parasitology">
        <title>The reduced genome of Candidatus Kinetoplastibacterium sorsogonicusi, the endosymbiont of Kentomonas sorsogonicus (Trypanosomatidae): loss of the haem-synthesis pathway.</title>
        <authorList>
            <person name="Silva F.M."/>
            <person name="Kostygov A.Y."/>
            <person name="Spodareva V.V."/>
            <person name="Butenko A."/>
            <person name="Tossou R."/>
            <person name="Lukes J."/>
            <person name="Yurchenko V."/>
            <person name="Alves J.M.P."/>
        </authorList>
    </citation>
    <scope>NUCLEOTIDE SEQUENCE [LARGE SCALE GENOMIC DNA]</scope>
    <source>
        <strain evidence="3 4">MF-08</strain>
    </source>
</reference>
<accession>A0A3S7JAN4</accession>